<evidence type="ECO:0000259" key="3">
    <source>
        <dbReference type="PROSITE" id="PS50801"/>
    </source>
</evidence>
<feature type="domain" description="STAS" evidence="3">
    <location>
        <begin position="16"/>
        <end position="101"/>
    </location>
</feature>
<dbReference type="Gene3D" id="3.30.750.24">
    <property type="entry name" value="STAS domain"/>
    <property type="match status" value="1"/>
</dbReference>
<dbReference type="CDD" id="cd07043">
    <property type="entry name" value="STAS_anti-anti-sigma_factors"/>
    <property type="match status" value="1"/>
</dbReference>
<accession>A0A917UC64</accession>
<evidence type="ECO:0000256" key="1">
    <source>
        <dbReference type="ARBA" id="ARBA00009013"/>
    </source>
</evidence>
<protein>
    <recommendedName>
        <fullName evidence="2">Anti-sigma factor antagonist</fullName>
    </recommendedName>
</protein>
<dbReference type="AlphaFoldDB" id="A0A917UC64"/>
<dbReference type="SUPFAM" id="SSF52091">
    <property type="entry name" value="SpoIIaa-like"/>
    <property type="match status" value="1"/>
</dbReference>
<dbReference type="Proteomes" id="UP000642070">
    <property type="component" value="Unassembled WGS sequence"/>
</dbReference>
<name>A0A917UC64_9ACTN</name>
<dbReference type="InterPro" id="IPR002645">
    <property type="entry name" value="STAS_dom"/>
</dbReference>
<reference evidence="4" key="1">
    <citation type="journal article" date="2014" name="Int. J. Syst. Evol. Microbiol.">
        <title>Complete genome sequence of Corynebacterium casei LMG S-19264T (=DSM 44701T), isolated from a smear-ripened cheese.</title>
        <authorList>
            <consortium name="US DOE Joint Genome Institute (JGI-PGF)"/>
            <person name="Walter F."/>
            <person name="Albersmeier A."/>
            <person name="Kalinowski J."/>
            <person name="Ruckert C."/>
        </authorList>
    </citation>
    <scope>NUCLEOTIDE SEQUENCE</scope>
    <source>
        <strain evidence="4">JCM 19831</strain>
    </source>
</reference>
<evidence type="ECO:0000313" key="4">
    <source>
        <dbReference type="EMBL" id="GGM72696.1"/>
    </source>
</evidence>
<comment type="similarity">
    <text evidence="1 2">Belongs to the anti-sigma-factor antagonist family.</text>
</comment>
<gene>
    <name evidence="4" type="ORF">GCM10007977_087990</name>
</gene>
<dbReference type="Pfam" id="PF01740">
    <property type="entry name" value="STAS"/>
    <property type="match status" value="1"/>
</dbReference>
<dbReference type="PANTHER" id="PTHR33495:SF2">
    <property type="entry name" value="ANTI-SIGMA FACTOR ANTAGONIST TM_1081-RELATED"/>
    <property type="match status" value="1"/>
</dbReference>
<keyword evidence="5" id="KW-1185">Reference proteome</keyword>
<reference evidence="4" key="2">
    <citation type="submission" date="2020-09" db="EMBL/GenBank/DDBJ databases">
        <authorList>
            <person name="Sun Q."/>
            <person name="Ohkuma M."/>
        </authorList>
    </citation>
    <scope>NUCLEOTIDE SEQUENCE</scope>
    <source>
        <strain evidence="4">JCM 19831</strain>
    </source>
</reference>
<dbReference type="InterPro" id="IPR036513">
    <property type="entry name" value="STAS_dom_sf"/>
</dbReference>
<sequence>MKLSIETRPSDQREAVLTLSGEIDYETAQELRTAVSSVLDGSIDLLVIDLAGVTFLDSTGIGTLVVAKRICHSMGVKLDIRRPNPFIARLFAVVGVSDILGVPIPPGTVSGRLPQPRERGVTTPA</sequence>
<dbReference type="EMBL" id="BMPI01000064">
    <property type="protein sequence ID" value="GGM72696.1"/>
    <property type="molecule type" value="Genomic_DNA"/>
</dbReference>
<dbReference type="InterPro" id="IPR003658">
    <property type="entry name" value="Anti-sigma_ant"/>
</dbReference>
<evidence type="ECO:0000256" key="2">
    <source>
        <dbReference type="RuleBase" id="RU003749"/>
    </source>
</evidence>
<comment type="caution">
    <text evidence="4">The sequence shown here is derived from an EMBL/GenBank/DDBJ whole genome shotgun (WGS) entry which is preliminary data.</text>
</comment>
<dbReference type="NCBIfam" id="TIGR00377">
    <property type="entry name" value="ant_ant_sig"/>
    <property type="match status" value="1"/>
</dbReference>
<proteinExistence type="inferred from homology"/>
<dbReference type="GO" id="GO:0043856">
    <property type="term" value="F:anti-sigma factor antagonist activity"/>
    <property type="evidence" value="ECO:0007669"/>
    <property type="project" value="InterPro"/>
</dbReference>
<dbReference type="RefSeq" id="WP_190256025.1">
    <property type="nucleotide sequence ID" value="NZ_BMPI01000064.1"/>
</dbReference>
<dbReference type="PANTHER" id="PTHR33495">
    <property type="entry name" value="ANTI-SIGMA FACTOR ANTAGONIST TM_1081-RELATED-RELATED"/>
    <property type="match status" value="1"/>
</dbReference>
<organism evidence="4 5">
    <name type="scientific">Dactylosporangium sucinum</name>
    <dbReference type="NCBI Taxonomy" id="1424081"/>
    <lineage>
        <taxon>Bacteria</taxon>
        <taxon>Bacillati</taxon>
        <taxon>Actinomycetota</taxon>
        <taxon>Actinomycetes</taxon>
        <taxon>Micromonosporales</taxon>
        <taxon>Micromonosporaceae</taxon>
        <taxon>Dactylosporangium</taxon>
    </lineage>
</organism>
<dbReference type="PROSITE" id="PS50801">
    <property type="entry name" value="STAS"/>
    <property type="match status" value="1"/>
</dbReference>
<evidence type="ECO:0000313" key="5">
    <source>
        <dbReference type="Proteomes" id="UP000642070"/>
    </source>
</evidence>